<dbReference type="InterPro" id="IPR020471">
    <property type="entry name" value="AKR"/>
</dbReference>
<dbReference type="InterPro" id="IPR050791">
    <property type="entry name" value="Aldo-Keto_reductase"/>
</dbReference>
<dbReference type="SUPFAM" id="SSF51430">
    <property type="entry name" value="NAD(P)-linked oxidoreductase"/>
    <property type="match status" value="1"/>
</dbReference>
<reference evidence="3 4" key="1">
    <citation type="journal article" date="2019" name="Microorganisms">
        <title>Systematic Affiliation and Genome Analysis of Subtercola vilae DB165(T) with Particular Emphasis on Cold Adaptation of an Isolate from a High-Altitude Cold Volcano Lake.</title>
        <authorList>
            <person name="Villalobos A.S."/>
            <person name="Wiese J."/>
            <person name="Imhoff J.F."/>
            <person name="Dorador C."/>
            <person name="Keller A."/>
            <person name="Hentschel U."/>
        </authorList>
    </citation>
    <scope>NUCLEOTIDE SEQUENCE [LARGE SCALE GENOMIC DNA]</scope>
    <source>
        <strain evidence="3 4">DB165</strain>
    </source>
</reference>
<dbReference type="GO" id="GO:0016491">
    <property type="term" value="F:oxidoreductase activity"/>
    <property type="evidence" value="ECO:0007669"/>
    <property type="project" value="UniProtKB-KW"/>
</dbReference>
<protein>
    <submittedName>
        <fullName evidence="3">Aldo/keto reductase</fullName>
    </submittedName>
</protein>
<comment type="caution">
    <text evidence="3">The sequence shown here is derived from an EMBL/GenBank/DDBJ whole genome shotgun (WGS) entry which is preliminary data.</text>
</comment>
<dbReference type="Gene3D" id="3.20.20.100">
    <property type="entry name" value="NADP-dependent oxidoreductase domain"/>
    <property type="match status" value="1"/>
</dbReference>
<dbReference type="InterPro" id="IPR023210">
    <property type="entry name" value="NADP_OxRdtase_dom"/>
</dbReference>
<dbReference type="PANTHER" id="PTHR43625">
    <property type="entry name" value="AFLATOXIN B1 ALDEHYDE REDUCTASE"/>
    <property type="match status" value="1"/>
</dbReference>
<accession>A0A4T2C0R1</accession>
<sequence>MLEEEEQTMQSRLLAGRAVSAVLFGGASLSFRTELSEDERRAGLRLALDCGLTFVDTALAYSTTDEPHSSERMIGEVLRERGWVGGVAGAGSGAAEPGFAGAAEPGLTVATKGGHYRDGERFPIDNRPEKLERDVHGSLEALGVDRLDLYYLHRHDENVPIEHSIEALAAMQVQGLIHRIGVSNVDLAELRRAQSVAAIAAVQNPLRHAADSGQREVVAAAEAEGLLVLFYSPLSVMNSSANPSSAVDSSAATGAMGFANAPRIRELGERLGATPQQLVLAWALGISPAAAVVSGAMSATSIRESAAAASLSLSPDDRLSIERALPE</sequence>
<dbReference type="Pfam" id="PF00248">
    <property type="entry name" value="Aldo_ket_red"/>
    <property type="match status" value="1"/>
</dbReference>
<dbReference type="CDD" id="cd19088">
    <property type="entry name" value="AKR_AKR13B1"/>
    <property type="match status" value="1"/>
</dbReference>
<feature type="domain" description="NADP-dependent oxidoreductase" evidence="2">
    <location>
        <begin position="23"/>
        <end position="321"/>
    </location>
</feature>
<evidence type="ECO:0000313" key="4">
    <source>
        <dbReference type="Proteomes" id="UP000306192"/>
    </source>
</evidence>
<organism evidence="3 4">
    <name type="scientific">Subtercola vilae</name>
    <dbReference type="NCBI Taxonomy" id="2056433"/>
    <lineage>
        <taxon>Bacteria</taxon>
        <taxon>Bacillati</taxon>
        <taxon>Actinomycetota</taxon>
        <taxon>Actinomycetes</taxon>
        <taxon>Micrococcales</taxon>
        <taxon>Microbacteriaceae</taxon>
        <taxon>Subtercola</taxon>
    </lineage>
</organism>
<evidence type="ECO:0000256" key="1">
    <source>
        <dbReference type="ARBA" id="ARBA00023002"/>
    </source>
</evidence>
<dbReference type="PRINTS" id="PR00069">
    <property type="entry name" value="ALDKETRDTASE"/>
</dbReference>
<dbReference type="Proteomes" id="UP000306192">
    <property type="component" value="Unassembled WGS sequence"/>
</dbReference>
<dbReference type="EMBL" id="QYRT01000010">
    <property type="protein sequence ID" value="TIH37833.1"/>
    <property type="molecule type" value="Genomic_DNA"/>
</dbReference>
<dbReference type="AlphaFoldDB" id="A0A4T2C0R1"/>
<dbReference type="InterPro" id="IPR036812">
    <property type="entry name" value="NAD(P)_OxRdtase_dom_sf"/>
</dbReference>
<proteinExistence type="predicted"/>
<dbReference type="GO" id="GO:0005737">
    <property type="term" value="C:cytoplasm"/>
    <property type="evidence" value="ECO:0007669"/>
    <property type="project" value="TreeGrafter"/>
</dbReference>
<name>A0A4T2C0R1_9MICO</name>
<evidence type="ECO:0000259" key="2">
    <source>
        <dbReference type="Pfam" id="PF00248"/>
    </source>
</evidence>
<gene>
    <name evidence="3" type="ORF">D4765_07440</name>
</gene>
<dbReference type="PANTHER" id="PTHR43625:SF40">
    <property type="entry name" value="ALDO-KETO REDUCTASE YAKC [NADP(+)]"/>
    <property type="match status" value="1"/>
</dbReference>
<evidence type="ECO:0000313" key="3">
    <source>
        <dbReference type="EMBL" id="TIH37833.1"/>
    </source>
</evidence>
<keyword evidence="4" id="KW-1185">Reference proteome</keyword>
<keyword evidence="1" id="KW-0560">Oxidoreductase</keyword>